<proteinExistence type="predicted"/>
<dbReference type="AlphaFoldDB" id="A0A1G7SK76"/>
<organism evidence="2 3">
    <name type="scientific">Halorubrum xinjiangense</name>
    <dbReference type="NCBI Taxonomy" id="261291"/>
    <lineage>
        <taxon>Archaea</taxon>
        <taxon>Methanobacteriati</taxon>
        <taxon>Methanobacteriota</taxon>
        <taxon>Stenosarchaea group</taxon>
        <taxon>Halobacteria</taxon>
        <taxon>Halobacteriales</taxon>
        <taxon>Haloferacaceae</taxon>
        <taxon>Halorubrum</taxon>
    </lineage>
</organism>
<evidence type="ECO:0000256" key="1">
    <source>
        <dbReference type="SAM" id="MobiDB-lite"/>
    </source>
</evidence>
<dbReference type="EMBL" id="FNBO01000022">
    <property type="protein sequence ID" value="SDG23413.1"/>
    <property type="molecule type" value="Genomic_DNA"/>
</dbReference>
<evidence type="ECO:0000313" key="2">
    <source>
        <dbReference type="EMBL" id="SDG23413.1"/>
    </source>
</evidence>
<sequence length="606" mass="69692">MELSSRGEVSLQDANSEADQGLPDGVYWDIVEKQLDSSKLVQRIEEAAPDIAELDPLETLLDMVQWTVDQINKLGEQMGELHQKGASGQVRTIRDRYENLAGWARRYFHEFWQLTSFSSHGQNVLRIPEKEEFFDTGKDPRGDIEGAKFDRQKARDHLEGRVFGDRIIERIEISESTTNVVGTDSSVARVSLQNESRLTPETVFELYAGAAALDHDDRRFTDFDFSPANLKEYRQREAFRKGLLLSENALPQLKESQVKKARFAALDLRQYREVMRVVKNDVSWRPHGDVDEQLGDYTGSDLMFMDGRLTPIVHLMSEFHSDDLYGELVRKEMQHFARVAELAREDNWETDTTFAGVVKEPGISWFAPIVFWYLETQHDGDLDQDSDGAIRNVWQPPLSDVVLPHLLFRGLAEANGVPEENESFSTFRVLRRFYDNSIPSRDIPPRGLDDQLIDTESMDGWMSYFERVQERRKSFDRETVDLDTYRKFGFATACANMGSLMCYAGPPNLYTAHQRNPIRLPRLEVLVNPPRDSKEQMREAISAFAHKHYSDDDHSMDGYDRLEEVPVVVPRVIVESDKIAKYARDRISEDVTHDIHETVQDLNSSN</sequence>
<keyword evidence="3" id="KW-1185">Reference proteome</keyword>
<reference evidence="2 3" key="1">
    <citation type="submission" date="2016-10" db="EMBL/GenBank/DDBJ databases">
        <authorList>
            <person name="Varghese N."/>
            <person name="Submissions S."/>
        </authorList>
    </citation>
    <scope>NUCLEOTIDE SEQUENCE [LARGE SCALE GENOMIC DNA]</scope>
    <source>
        <strain evidence="2 3">CGMCC 1.3527</strain>
    </source>
</reference>
<name>A0A1G7SK76_9EURY</name>
<gene>
    <name evidence="2" type="ORF">SAMN04488067_1221</name>
</gene>
<protein>
    <submittedName>
        <fullName evidence="2">Uncharacterized protein</fullName>
    </submittedName>
</protein>
<accession>A0A1G7SK76</accession>
<evidence type="ECO:0000313" key="3">
    <source>
        <dbReference type="Proteomes" id="UP000324020"/>
    </source>
</evidence>
<feature type="region of interest" description="Disordered" evidence="1">
    <location>
        <begin position="1"/>
        <end position="20"/>
    </location>
</feature>
<dbReference type="Proteomes" id="UP000324020">
    <property type="component" value="Unassembled WGS sequence"/>
</dbReference>